<dbReference type="AlphaFoldDB" id="A0A3A4ANJ9"/>
<feature type="domain" description="DUF397" evidence="1">
    <location>
        <begin position="3"/>
        <end position="55"/>
    </location>
</feature>
<gene>
    <name evidence="2" type="ORF">D5H75_22510</name>
</gene>
<sequence>MIVWRRSSRSQPDGENCVEVAGVGAAVAVRDSKDPEGPWLEFTRGEWGEFLGRIKG</sequence>
<dbReference type="Proteomes" id="UP000265768">
    <property type="component" value="Unassembled WGS sequence"/>
</dbReference>
<comment type="caution">
    <text evidence="2">The sequence shown here is derived from an EMBL/GenBank/DDBJ whole genome shotgun (WGS) entry which is preliminary data.</text>
</comment>
<dbReference type="EMBL" id="QZEY01000009">
    <property type="protein sequence ID" value="RJL30541.1"/>
    <property type="molecule type" value="Genomic_DNA"/>
</dbReference>
<protein>
    <submittedName>
        <fullName evidence="2">DUF397 domain-containing protein</fullName>
    </submittedName>
</protein>
<evidence type="ECO:0000313" key="2">
    <source>
        <dbReference type="EMBL" id="RJL30541.1"/>
    </source>
</evidence>
<reference evidence="2 3" key="1">
    <citation type="submission" date="2018-09" db="EMBL/GenBank/DDBJ databases">
        <title>YIM 75507 draft genome.</title>
        <authorList>
            <person name="Tang S."/>
            <person name="Feng Y."/>
        </authorList>
    </citation>
    <scope>NUCLEOTIDE SEQUENCE [LARGE SCALE GENOMIC DNA]</scope>
    <source>
        <strain evidence="2 3">YIM 75507</strain>
    </source>
</reference>
<keyword evidence="3" id="KW-1185">Reference proteome</keyword>
<dbReference type="RefSeq" id="WP_119928688.1">
    <property type="nucleotide sequence ID" value="NZ_QZEY01000009.1"/>
</dbReference>
<evidence type="ECO:0000313" key="3">
    <source>
        <dbReference type="Proteomes" id="UP000265768"/>
    </source>
</evidence>
<dbReference type="InterPro" id="IPR007278">
    <property type="entry name" value="DUF397"/>
</dbReference>
<proteinExistence type="predicted"/>
<organism evidence="2 3">
    <name type="scientific">Bailinhaonella thermotolerans</name>
    <dbReference type="NCBI Taxonomy" id="1070861"/>
    <lineage>
        <taxon>Bacteria</taxon>
        <taxon>Bacillati</taxon>
        <taxon>Actinomycetota</taxon>
        <taxon>Actinomycetes</taxon>
        <taxon>Streptosporangiales</taxon>
        <taxon>Streptosporangiaceae</taxon>
        <taxon>Bailinhaonella</taxon>
    </lineage>
</organism>
<evidence type="ECO:0000259" key="1">
    <source>
        <dbReference type="Pfam" id="PF04149"/>
    </source>
</evidence>
<accession>A0A3A4ANJ9</accession>
<dbReference type="Pfam" id="PF04149">
    <property type="entry name" value="DUF397"/>
    <property type="match status" value="1"/>
</dbReference>
<name>A0A3A4ANJ9_9ACTN</name>